<evidence type="ECO:0000256" key="2">
    <source>
        <dbReference type="ARBA" id="ARBA00023013"/>
    </source>
</evidence>
<evidence type="ECO:0000313" key="6">
    <source>
        <dbReference type="EMBL" id="PKA52115.1"/>
    </source>
</evidence>
<dbReference type="Pfam" id="PF02234">
    <property type="entry name" value="CDI"/>
    <property type="match status" value="1"/>
</dbReference>
<dbReference type="EMBL" id="KZ452009">
    <property type="protein sequence ID" value="PKA52115.1"/>
    <property type="molecule type" value="Genomic_DNA"/>
</dbReference>
<keyword evidence="2 3" id="KW-0649">Protein kinase inhibitor</keyword>
<keyword evidence="7" id="KW-1185">Reference proteome</keyword>
<dbReference type="GO" id="GO:0051726">
    <property type="term" value="P:regulation of cell cycle"/>
    <property type="evidence" value="ECO:0007669"/>
    <property type="project" value="InterPro"/>
</dbReference>
<dbReference type="PIRSF" id="PIRSF017811">
    <property type="entry name" value="CDK_inhib_pln"/>
    <property type="match status" value="1"/>
</dbReference>
<evidence type="ECO:0000256" key="3">
    <source>
        <dbReference type="PIRNR" id="PIRNR017811"/>
    </source>
</evidence>
<dbReference type="OrthoDB" id="6373236at2759"/>
<feature type="compositionally biased region" description="Low complexity" evidence="4">
    <location>
        <begin position="113"/>
        <end position="134"/>
    </location>
</feature>
<reference evidence="6 7" key="1">
    <citation type="journal article" date="2017" name="Nature">
        <title>The Apostasia genome and the evolution of orchids.</title>
        <authorList>
            <person name="Zhang G.Q."/>
            <person name="Liu K.W."/>
            <person name="Li Z."/>
            <person name="Lohaus R."/>
            <person name="Hsiao Y.Y."/>
            <person name="Niu S.C."/>
            <person name="Wang J.Y."/>
            <person name="Lin Y.C."/>
            <person name="Xu Q."/>
            <person name="Chen L.J."/>
            <person name="Yoshida K."/>
            <person name="Fujiwara S."/>
            <person name="Wang Z.W."/>
            <person name="Zhang Y.Q."/>
            <person name="Mitsuda N."/>
            <person name="Wang M."/>
            <person name="Liu G.H."/>
            <person name="Pecoraro L."/>
            <person name="Huang H.X."/>
            <person name="Xiao X.J."/>
            <person name="Lin M."/>
            <person name="Wu X.Y."/>
            <person name="Wu W.L."/>
            <person name="Chen Y.Y."/>
            <person name="Chang S.B."/>
            <person name="Sakamoto S."/>
            <person name="Ohme-Takagi M."/>
            <person name="Yagi M."/>
            <person name="Zeng S.J."/>
            <person name="Shen C.Y."/>
            <person name="Yeh C.M."/>
            <person name="Luo Y.B."/>
            <person name="Tsai W.C."/>
            <person name="Van de Peer Y."/>
            <person name="Liu Z.J."/>
        </authorList>
    </citation>
    <scope>NUCLEOTIDE SEQUENCE [LARGE SCALE GENOMIC DNA]</scope>
    <source>
        <strain evidence="7">cv. Shenzhen</strain>
        <tissue evidence="6">Stem</tissue>
    </source>
</reference>
<dbReference type="GO" id="GO:0005634">
    <property type="term" value="C:nucleus"/>
    <property type="evidence" value="ECO:0007669"/>
    <property type="project" value="UniProtKB-UniRule"/>
</dbReference>
<gene>
    <name evidence="6" type="primary">KRP5</name>
    <name evidence="6" type="ORF">AXF42_Ash014052</name>
</gene>
<evidence type="ECO:0000256" key="4">
    <source>
        <dbReference type="SAM" id="MobiDB-lite"/>
    </source>
</evidence>
<evidence type="ECO:0000259" key="5">
    <source>
        <dbReference type="Pfam" id="PF02234"/>
    </source>
</evidence>
<organism evidence="6 7">
    <name type="scientific">Apostasia shenzhenica</name>
    <dbReference type="NCBI Taxonomy" id="1088818"/>
    <lineage>
        <taxon>Eukaryota</taxon>
        <taxon>Viridiplantae</taxon>
        <taxon>Streptophyta</taxon>
        <taxon>Embryophyta</taxon>
        <taxon>Tracheophyta</taxon>
        <taxon>Spermatophyta</taxon>
        <taxon>Magnoliopsida</taxon>
        <taxon>Liliopsida</taxon>
        <taxon>Asparagales</taxon>
        <taxon>Orchidaceae</taxon>
        <taxon>Apostasioideae</taxon>
        <taxon>Apostasia</taxon>
    </lineage>
</organism>
<dbReference type="PANTHER" id="PTHR46776">
    <property type="entry name" value="CYCLIN-DEPENDENT KINASE INHIBITOR 4-RELATED"/>
    <property type="match status" value="1"/>
</dbReference>
<feature type="region of interest" description="Disordered" evidence="4">
    <location>
        <begin position="97"/>
        <end position="134"/>
    </location>
</feature>
<evidence type="ECO:0000313" key="7">
    <source>
        <dbReference type="Proteomes" id="UP000236161"/>
    </source>
</evidence>
<comment type="similarity">
    <text evidence="1 3">Belongs to the CDI family. ICK/KRP subfamily.</text>
</comment>
<protein>
    <recommendedName>
        <fullName evidence="3">Cyclin-dependent kinase inhibitor</fullName>
    </recommendedName>
</protein>
<evidence type="ECO:0000256" key="1">
    <source>
        <dbReference type="ARBA" id="ARBA00010274"/>
    </source>
</evidence>
<sequence length="193" mass="21823">MGKYIRKARLTGEAAVMEVSAQVSIGVRTRARTLALQRMQKPSASSAIDNSVSSSSYLQLRNRRLEKPFVALKSKVPPEEADVVVEVSFGENVLEAEQRERTTRETTPCSMIRSSETIRTPSSTTRRPTSTPASNHLAQNLMQRNIPTALEMEEFFAGTERLQQRRFIEKYNFDPVNDCPLPGRYEWLKLADS</sequence>
<dbReference type="STRING" id="1088818.A0A2I0A9B3"/>
<name>A0A2I0A9B3_9ASPA</name>
<dbReference type="InterPro" id="IPR044275">
    <property type="entry name" value="KRP"/>
</dbReference>
<dbReference type="Gene3D" id="4.10.365.10">
    <property type="entry name" value="p27"/>
    <property type="match status" value="1"/>
</dbReference>
<feature type="domain" description="Cyclin-dependent kinase inhibitor" evidence="5">
    <location>
        <begin position="144"/>
        <end position="189"/>
    </location>
</feature>
<dbReference type="InterPro" id="IPR044898">
    <property type="entry name" value="CDI_dom_sf"/>
</dbReference>
<dbReference type="AlphaFoldDB" id="A0A2I0A9B3"/>
<dbReference type="Proteomes" id="UP000236161">
    <property type="component" value="Unassembled WGS sequence"/>
</dbReference>
<proteinExistence type="inferred from homology"/>
<dbReference type="InterPro" id="IPR003175">
    <property type="entry name" value="CDI_dom"/>
</dbReference>
<dbReference type="GO" id="GO:0004861">
    <property type="term" value="F:cyclin-dependent protein serine/threonine kinase inhibitor activity"/>
    <property type="evidence" value="ECO:0007669"/>
    <property type="project" value="UniProtKB-UniRule"/>
</dbReference>
<accession>A0A2I0A9B3</accession>